<dbReference type="EMBL" id="CM046388">
    <property type="protein sequence ID" value="KAI8572607.1"/>
    <property type="molecule type" value="Genomic_DNA"/>
</dbReference>
<comment type="caution">
    <text evidence="1">The sequence shown here is derived from an EMBL/GenBank/DDBJ whole genome shotgun (WGS) entry which is preliminary data.</text>
</comment>
<reference evidence="1" key="1">
    <citation type="submission" date="2022-02" db="EMBL/GenBank/DDBJ databases">
        <title>Plant Genome Project.</title>
        <authorList>
            <person name="Zhang R.-G."/>
        </authorList>
    </citation>
    <scope>NUCLEOTIDE SEQUENCE</scope>
    <source>
        <strain evidence="1">AT1</strain>
    </source>
</reference>
<protein>
    <submittedName>
        <fullName evidence="1">Uncharacterized protein</fullName>
    </submittedName>
</protein>
<sequence>MHRHNQPYPSNAPPNTFREGQAGSVRASNRYLYTYHKNLLSQMEKTCGSLLSELQKIWDEVGEPECEKDKMLLELERECLEAYRRKVDQANECRARLQKAVADSEAEVAYICSAMGARPLHMRQNAGSLKEELEAIVPLLEDMRKRKIERRNQFVEVTDQIKHISKEICVSTEDSLCMVVINESDLSLKRLEELHTHLLALQKDKSDRLKQVLDHLNSLNSLCVVLGMDFEETIKEIHPSLDDSEGTKNLSMKTMEKLSTGIQRLQEVKIQRLQKLQDLATTMVELWSLMDTPVEEQLVFQNVTKNIAVPADEITEPNALTLDFINYAESEVSRLQQLKSSKIKEVILRKRLDLEELCRKAHTLAEAQGAVDYSVEAIESGIVDPLYVLEHIELQIANVKEEAFGRKDILDKVEKWLAACEEECWLEEYNRDDNRYNAGRGTHIVLKRAEKARAVVNKISAMVEALTSKATEWEKERGVEFSYDGVSLLSMLEKYTILKQEKELERQRQRDQKRLQGQLLAEQEVLFGSKPSPTKSGKKVSRISTGNTSSRRLLLRGVMLQTSIAERTTPPAPSMLKKSNSVKHHSTQNHHKSGSSADLSSEKTPFGKNGGMHSPFSSAGIRSNGRRTGLGFLNGKKTQEICGIQSKKHTYYASEAHDTVRKPLSPVNSSFISKSNASNIQDPNTPQNEASQKTLPIYKTPVASPAKVIASIEEDEVKTPRTMPISPPTTPPTTVSVAMHTVTTPATPCVPCYGEEVEYSFEERRAGFILPKSYLRSFLQL</sequence>
<organism evidence="1 2">
    <name type="scientific">Rhododendron molle</name>
    <name type="common">Chinese azalea</name>
    <name type="synonym">Azalea mollis</name>
    <dbReference type="NCBI Taxonomy" id="49168"/>
    <lineage>
        <taxon>Eukaryota</taxon>
        <taxon>Viridiplantae</taxon>
        <taxon>Streptophyta</taxon>
        <taxon>Embryophyta</taxon>
        <taxon>Tracheophyta</taxon>
        <taxon>Spermatophyta</taxon>
        <taxon>Magnoliopsida</taxon>
        <taxon>eudicotyledons</taxon>
        <taxon>Gunneridae</taxon>
        <taxon>Pentapetalae</taxon>
        <taxon>asterids</taxon>
        <taxon>Ericales</taxon>
        <taxon>Ericaceae</taxon>
        <taxon>Ericoideae</taxon>
        <taxon>Rhodoreae</taxon>
        <taxon>Rhododendron</taxon>
    </lineage>
</organism>
<evidence type="ECO:0000313" key="2">
    <source>
        <dbReference type="Proteomes" id="UP001062846"/>
    </source>
</evidence>
<accession>A0ACC0Q6Z6</accession>
<evidence type="ECO:0000313" key="1">
    <source>
        <dbReference type="EMBL" id="KAI8572607.1"/>
    </source>
</evidence>
<proteinExistence type="predicted"/>
<gene>
    <name evidence="1" type="ORF">RHMOL_Rhmol01G0212600</name>
</gene>
<keyword evidence="2" id="KW-1185">Reference proteome</keyword>
<dbReference type="Proteomes" id="UP001062846">
    <property type="component" value="Chromosome 1"/>
</dbReference>
<name>A0ACC0Q6Z6_RHOML</name>